<gene>
    <name evidence="2" type="ORF">BZB76_2889</name>
</gene>
<keyword evidence="1" id="KW-1133">Transmembrane helix</keyword>
<organism evidence="2 3">
    <name type="scientific">Actinomadura pelletieri DSM 43383</name>
    <dbReference type="NCBI Taxonomy" id="1120940"/>
    <lineage>
        <taxon>Bacteria</taxon>
        <taxon>Bacillati</taxon>
        <taxon>Actinomycetota</taxon>
        <taxon>Actinomycetes</taxon>
        <taxon>Streptosporangiales</taxon>
        <taxon>Thermomonosporaceae</taxon>
        <taxon>Actinomadura</taxon>
    </lineage>
</organism>
<dbReference type="AlphaFoldDB" id="A0A495QN69"/>
<evidence type="ECO:0000313" key="3">
    <source>
        <dbReference type="Proteomes" id="UP000274601"/>
    </source>
</evidence>
<proteinExistence type="predicted"/>
<reference evidence="2 3" key="1">
    <citation type="submission" date="2018-10" db="EMBL/GenBank/DDBJ databases">
        <title>Genomic Encyclopedia of Archaeal and Bacterial Type Strains, Phase II (KMG-II): from individual species to whole genera.</title>
        <authorList>
            <person name="Goeker M."/>
        </authorList>
    </citation>
    <scope>NUCLEOTIDE SEQUENCE [LARGE SCALE GENOMIC DNA]</scope>
    <source>
        <strain evidence="2 3">DSM 43383</strain>
    </source>
</reference>
<dbReference type="Proteomes" id="UP000274601">
    <property type="component" value="Unassembled WGS sequence"/>
</dbReference>
<feature type="transmembrane region" description="Helical" evidence="1">
    <location>
        <begin position="12"/>
        <end position="32"/>
    </location>
</feature>
<keyword evidence="1" id="KW-0812">Transmembrane</keyword>
<protein>
    <submittedName>
        <fullName evidence="2">Uncharacterized protein</fullName>
    </submittedName>
</protein>
<evidence type="ECO:0000313" key="2">
    <source>
        <dbReference type="EMBL" id="RKS74376.1"/>
    </source>
</evidence>
<keyword evidence="1" id="KW-0472">Membrane</keyword>
<name>A0A495QN69_9ACTN</name>
<keyword evidence="3" id="KW-1185">Reference proteome</keyword>
<evidence type="ECO:0000256" key="1">
    <source>
        <dbReference type="SAM" id="Phobius"/>
    </source>
</evidence>
<accession>A0A495QN69</accession>
<comment type="caution">
    <text evidence="2">The sequence shown here is derived from an EMBL/GenBank/DDBJ whole genome shotgun (WGS) entry which is preliminary data.</text>
</comment>
<dbReference type="EMBL" id="RBWU01000003">
    <property type="protein sequence ID" value="RKS74376.1"/>
    <property type="molecule type" value="Genomic_DNA"/>
</dbReference>
<sequence>MQTVAELAPVIGGVLNVVAAGIGIAAAIVTGWRRR</sequence>